<evidence type="ECO:0000256" key="2">
    <source>
        <dbReference type="ARBA" id="ARBA00023034"/>
    </source>
</evidence>
<dbReference type="AlphaFoldDB" id="A0A3A3Z419"/>
<evidence type="ECO:0000313" key="5">
    <source>
        <dbReference type="EMBL" id="RJK98172.1"/>
    </source>
</evidence>
<dbReference type="GO" id="GO:0005737">
    <property type="term" value="C:cytoplasm"/>
    <property type="evidence" value="ECO:0007669"/>
    <property type="project" value="UniProtKB-ARBA"/>
</dbReference>
<evidence type="ECO:0000256" key="4">
    <source>
        <dbReference type="ARBA" id="ARBA00023136"/>
    </source>
</evidence>
<keyword evidence="2" id="KW-0333">Golgi apparatus</keyword>
<evidence type="ECO:0000256" key="1">
    <source>
        <dbReference type="ARBA" id="ARBA00004255"/>
    </source>
</evidence>
<sequence length="222" mass="23964">MALLLAEQALLLALDDATGTQGMTWAGDAGLAAALLLDLGERDLLRVDDGELTAVDGPAPEHPVLRDAYQALRTSDRRHDAKGWVDRLQRDLKPLPERLARGLVERGVLTEQRTKVLGLFPTTRFPQADPEPERELRARLHEVLVTGRAPSEEEALLIGLLEPLDLVGGVVPKEHRRAARTRAQEIGEQGVAGTAVRQAVQEVQAAVITAAVIVPAVTTTLS</sequence>
<reference evidence="5 6" key="1">
    <citation type="submission" date="2018-09" db="EMBL/GenBank/DDBJ databases">
        <title>YIM 75000 draft genome.</title>
        <authorList>
            <person name="Tang S."/>
            <person name="Feng Y."/>
        </authorList>
    </citation>
    <scope>NUCLEOTIDE SEQUENCE [LARGE SCALE GENOMIC DNA]</scope>
    <source>
        <strain evidence="5 6">YIM 75000</strain>
    </source>
</reference>
<dbReference type="InterPro" id="IPR008628">
    <property type="entry name" value="GPP34-like"/>
</dbReference>
<keyword evidence="6" id="KW-1185">Reference proteome</keyword>
<keyword evidence="4" id="KW-0472">Membrane</keyword>
<comment type="subcellular location">
    <subcellularLocation>
        <location evidence="1">Golgi apparatus membrane</location>
        <topology evidence="1">Peripheral membrane protein</topology>
        <orientation evidence="1">Cytoplasmic side</orientation>
    </subcellularLocation>
</comment>
<name>A0A3A3Z419_9ACTN</name>
<keyword evidence="3" id="KW-0446">Lipid-binding</keyword>
<dbReference type="EMBL" id="QZEZ01000001">
    <property type="protein sequence ID" value="RJK98172.1"/>
    <property type="molecule type" value="Genomic_DNA"/>
</dbReference>
<dbReference type="RefSeq" id="WP_119949098.1">
    <property type="nucleotide sequence ID" value="NZ_QZEZ01000001.1"/>
</dbReference>
<dbReference type="OrthoDB" id="4962633at2"/>
<dbReference type="Gene3D" id="1.10.3630.10">
    <property type="entry name" value="yeast vps74-n-term truncation variant domain like"/>
    <property type="match status" value="1"/>
</dbReference>
<proteinExistence type="predicted"/>
<protein>
    <submittedName>
        <fullName evidence="5">GPP34 family phosphoprotein</fullName>
    </submittedName>
</protein>
<organism evidence="5 6">
    <name type="scientific">Vallicoccus soli</name>
    <dbReference type="NCBI Taxonomy" id="2339232"/>
    <lineage>
        <taxon>Bacteria</taxon>
        <taxon>Bacillati</taxon>
        <taxon>Actinomycetota</taxon>
        <taxon>Actinomycetes</taxon>
        <taxon>Motilibacterales</taxon>
        <taxon>Vallicoccaceae</taxon>
        <taxon>Vallicoccus</taxon>
    </lineage>
</organism>
<evidence type="ECO:0000313" key="6">
    <source>
        <dbReference type="Proteomes" id="UP000265614"/>
    </source>
</evidence>
<dbReference type="Proteomes" id="UP000265614">
    <property type="component" value="Unassembled WGS sequence"/>
</dbReference>
<comment type="caution">
    <text evidence="5">The sequence shown here is derived from an EMBL/GenBank/DDBJ whole genome shotgun (WGS) entry which is preliminary data.</text>
</comment>
<dbReference type="GO" id="GO:0070273">
    <property type="term" value="F:phosphatidylinositol-4-phosphate binding"/>
    <property type="evidence" value="ECO:0007669"/>
    <property type="project" value="InterPro"/>
</dbReference>
<evidence type="ECO:0000256" key="3">
    <source>
        <dbReference type="ARBA" id="ARBA00023121"/>
    </source>
</evidence>
<accession>A0A3A3Z419</accession>
<dbReference type="GO" id="GO:0012505">
    <property type="term" value="C:endomembrane system"/>
    <property type="evidence" value="ECO:0007669"/>
    <property type="project" value="UniProtKB-ARBA"/>
</dbReference>
<dbReference type="Pfam" id="PF05719">
    <property type="entry name" value="GPP34"/>
    <property type="match status" value="1"/>
</dbReference>
<dbReference type="InterPro" id="IPR038261">
    <property type="entry name" value="GPP34-like_sf"/>
</dbReference>
<gene>
    <name evidence="5" type="ORF">D5H78_04490</name>
</gene>